<accession>A0A9W9KLZ6</accession>
<dbReference type="RefSeq" id="XP_056478483.1">
    <property type="nucleotide sequence ID" value="XM_056613442.1"/>
</dbReference>
<feature type="transmembrane region" description="Helical" evidence="7">
    <location>
        <begin position="44"/>
        <end position="71"/>
    </location>
</feature>
<dbReference type="AlphaFoldDB" id="A0A9W9KLZ6"/>
<feature type="compositionally biased region" description="Polar residues" evidence="6">
    <location>
        <begin position="279"/>
        <end position="311"/>
    </location>
</feature>
<feature type="region of interest" description="Disordered" evidence="6">
    <location>
        <begin position="279"/>
        <end position="326"/>
    </location>
</feature>
<comment type="similarity">
    <text evidence="5">Belongs to the SAT4 family.</text>
</comment>
<feature type="transmembrane region" description="Helical" evidence="7">
    <location>
        <begin position="241"/>
        <end position="262"/>
    </location>
</feature>
<proteinExistence type="inferred from homology"/>
<evidence type="ECO:0000256" key="4">
    <source>
        <dbReference type="ARBA" id="ARBA00023136"/>
    </source>
</evidence>
<dbReference type="InterPro" id="IPR052337">
    <property type="entry name" value="SAT4-like"/>
</dbReference>
<evidence type="ECO:0000256" key="6">
    <source>
        <dbReference type="SAM" id="MobiDB-lite"/>
    </source>
</evidence>
<dbReference type="EMBL" id="JAPQKI010000002">
    <property type="protein sequence ID" value="KAJ5110413.1"/>
    <property type="molecule type" value="Genomic_DNA"/>
</dbReference>
<dbReference type="Proteomes" id="UP001149074">
    <property type="component" value="Unassembled WGS sequence"/>
</dbReference>
<evidence type="ECO:0000256" key="3">
    <source>
        <dbReference type="ARBA" id="ARBA00022989"/>
    </source>
</evidence>
<reference evidence="9" key="1">
    <citation type="submission" date="2022-11" db="EMBL/GenBank/DDBJ databases">
        <authorList>
            <person name="Petersen C."/>
        </authorList>
    </citation>
    <scope>NUCLEOTIDE SEQUENCE</scope>
    <source>
        <strain evidence="9">IBT 30761</strain>
    </source>
</reference>
<comment type="subcellular location">
    <subcellularLocation>
        <location evidence="1">Membrane</location>
        <topology evidence="1">Multi-pass membrane protein</topology>
    </subcellularLocation>
</comment>
<evidence type="ECO:0000256" key="1">
    <source>
        <dbReference type="ARBA" id="ARBA00004141"/>
    </source>
</evidence>
<gene>
    <name evidence="9" type="ORF">N7532_000948</name>
</gene>
<dbReference type="GO" id="GO:0016020">
    <property type="term" value="C:membrane"/>
    <property type="evidence" value="ECO:0007669"/>
    <property type="project" value="UniProtKB-SubCell"/>
</dbReference>
<keyword evidence="4 7" id="KW-0472">Membrane</keyword>
<dbReference type="InterPro" id="IPR049326">
    <property type="entry name" value="Rhodopsin_dom_fungi"/>
</dbReference>
<keyword evidence="3 7" id="KW-1133">Transmembrane helix</keyword>
<keyword evidence="10" id="KW-1185">Reference proteome</keyword>
<evidence type="ECO:0000256" key="2">
    <source>
        <dbReference type="ARBA" id="ARBA00022692"/>
    </source>
</evidence>
<evidence type="ECO:0000313" key="9">
    <source>
        <dbReference type="EMBL" id="KAJ5110413.1"/>
    </source>
</evidence>
<evidence type="ECO:0000256" key="7">
    <source>
        <dbReference type="SAM" id="Phobius"/>
    </source>
</evidence>
<keyword evidence="2 7" id="KW-0812">Transmembrane</keyword>
<feature type="transmembrane region" description="Helical" evidence="7">
    <location>
        <begin position="170"/>
        <end position="194"/>
    </location>
</feature>
<dbReference type="Pfam" id="PF20684">
    <property type="entry name" value="Fung_rhodopsin"/>
    <property type="match status" value="1"/>
</dbReference>
<dbReference type="PANTHER" id="PTHR33048:SF47">
    <property type="entry name" value="INTEGRAL MEMBRANE PROTEIN-RELATED"/>
    <property type="match status" value="1"/>
</dbReference>
<comment type="caution">
    <text evidence="9">The sequence shown here is derived from an EMBL/GenBank/DDBJ whole genome shotgun (WGS) entry which is preliminary data.</text>
</comment>
<feature type="domain" description="Rhodopsin" evidence="8">
    <location>
        <begin position="28"/>
        <end position="267"/>
    </location>
</feature>
<protein>
    <recommendedName>
        <fullName evidence="8">Rhodopsin domain-containing protein</fullName>
    </recommendedName>
</protein>
<reference evidence="9" key="2">
    <citation type="journal article" date="2023" name="IMA Fungus">
        <title>Comparative genomic study of the Penicillium genus elucidates a diverse pangenome and 15 lateral gene transfer events.</title>
        <authorList>
            <person name="Petersen C."/>
            <person name="Sorensen T."/>
            <person name="Nielsen M.R."/>
            <person name="Sondergaard T.E."/>
            <person name="Sorensen J.L."/>
            <person name="Fitzpatrick D.A."/>
            <person name="Frisvad J.C."/>
            <person name="Nielsen K.L."/>
        </authorList>
    </citation>
    <scope>NUCLEOTIDE SEQUENCE</scope>
    <source>
        <strain evidence="9">IBT 30761</strain>
    </source>
</reference>
<organism evidence="9 10">
    <name type="scientific">Penicillium argentinense</name>
    <dbReference type="NCBI Taxonomy" id="1131581"/>
    <lineage>
        <taxon>Eukaryota</taxon>
        <taxon>Fungi</taxon>
        <taxon>Dikarya</taxon>
        <taxon>Ascomycota</taxon>
        <taxon>Pezizomycotina</taxon>
        <taxon>Eurotiomycetes</taxon>
        <taxon>Eurotiomycetidae</taxon>
        <taxon>Eurotiales</taxon>
        <taxon>Aspergillaceae</taxon>
        <taxon>Penicillium</taxon>
    </lineage>
</organism>
<sequence length="344" mass="38424">MAPSQHWREVLIIVPLVGTAVATIVYVLRVYARHIVTQKLRIEDLLMGIGLFFTWGVAGCIVYAAIHGIGIGQTILVLPREERVNIALADWILQKFWPMAQVLVKVSIILFLRRLLECLDRFRLCATLVIILVVAWGVTAIIGNIFQCWPVQYFWVKRIRGHCMPGQNTFFIIIGSLSVAQDVLILCLPLPVVWRLHAPLRDKLEITLLFSIGCIVCIFSIFRLVALKNFQTDNLTINSSFTLIWTVLELDVAIICGSLLLMKPFFQSCIRRVRKSITRLNSGPSSRGSSGTAQTAQSTCESGVSDPSSQKAYVPGQGSCGRMRLHDSWSAPLDTDIREEISGD</sequence>
<dbReference type="GeneID" id="81352421"/>
<evidence type="ECO:0000313" key="10">
    <source>
        <dbReference type="Proteomes" id="UP001149074"/>
    </source>
</evidence>
<feature type="transmembrane region" description="Helical" evidence="7">
    <location>
        <begin position="124"/>
        <end position="146"/>
    </location>
</feature>
<feature type="transmembrane region" description="Helical" evidence="7">
    <location>
        <begin position="91"/>
        <end position="112"/>
    </location>
</feature>
<name>A0A9W9KLZ6_9EURO</name>
<dbReference type="OrthoDB" id="10017208at2759"/>
<dbReference type="PANTHER" id="PTHR33048">
    <property type="entry name" value="PTH11-LIKE INTEGRAL MEMBRANE PROTEIN (AFU_ORTHOLOGUE AFUA_5G11245)"/>
    <property type="match status" value="1"/>
</dbReference>
<evidence type="ECO:0000259" key="8">
    <source>
        <dbReference type="Pfam" id="PF20684"/>
    </source>
</evidence>
<feature type="transmembrane region" description="Helical" evidence="7">
    <location>
        <begin position="206"/>
        <end position="226"/>
    </location>
</feature>
<evidence type="ECO:0000256" key="5">
    <source>
        <dbReference type="ARBA" id="ARBA00038359"/>
    </source>
</evidence>
<feature type="transmembrane region" description="Helical" evidence="7">
    <location>
        <begin position="12"/>
        <end position="32"/>
    </location>
</feature>